<organism evidence="1 2">
    <name type="scientific">Phlebiopsis gigantea (strain 11061_1 CR5-6)</name>
    <name type="common">White-rot fungus</name>
    <name type="synonym">Peniophora gigantea</name>
    <dbReference type="NCBI Taxonomy" id="745531"/>
    <lineage>
        <taxon>Eukaryota</taxon>
        <taxon>Fungi</taxon>
        <taxon>Dikarya</taxon>
        <taxon>Basidiomycota</taxon>
        <taxon>Agaricomycotina</taxon>
        <taxon>Agaricomycetes</taxon>
        <taxon>Polyporales</taxon>
        <taxon>Phanerochaetaceae</taxon>
        <taxon>Phlebiopsis</taxon>
    </lineage>
</organism>
<protein>
    <submittedName>
        <fullName evidence="1">Uncharacterized protein</fullName>
    </submittedName>
</protein>
<dbReference type="Proteomes" id="UP000053257">
    <property type="component" value="Unassembled WGS sequence"/>
</dbReference>
<reference evidence="1 2" key="1">
    <citation type="journal article" date="2014" name="PLoS Genet.">
        <title>Analysis of the Phlebiopsis gigantea genome, transcriptome and secretome provides insight into its pioneer colonization strategies of wood.</title>
        <authorList>
            <person name="Hori C."/>
            <person name="Ishida T."/>
            <person name="Igarashi K."/>
            <person name="Samejima M."/>
            <person name="Suzuki H."/>
            <person name="Master E."/>
            <person name="Ferreira P."/>
            <person name="Ruiz-Duenas F.J."/>
            <person name="Held B."/>
            <person name="Canessa P."/>
            <person name="Larrondo L.F."/>
            <person name="Schmoll M."/>
            <person name="Druzhinina I.S."/>
            <person name="Kubicek C.P."/>
            <person name="Gaskell J.A."/>
            <person name="Kersten P."/>
            <person name="St John F."/>
            <person name="Glasner J."/>
            <person name="Sabat G."/>
            <person name="Splinter BonDurant S."/>
            <person name="Syed K."/>
            <person name="Yadav J."/>
            <person name="Mgbeahuruike A.C."/>
            <person name="Kovalchuk A."/>
            <person name="Asiegbu F.O."/>
            <person name="Lackner G."/>
            <person name="Hoffmeister D."/>
            <person name="Rencoret J."/>
            <person name="Gutierrez A."/>
            <person name="Sun H."/>
            <person name="Lindquist E."/>
            <person name="Barry K."/>
            <person name="Riley R."/>
            <person name="Grigoriev I.V."/>
            <person name="Henrissat B."/>
            <person name="Kues U."/>
            <person name="Berka R.M."/>
            <person name="Martinez A.T."/>
            <person name="Covert S.F."/>
            <person name="Blanchette R.A."/>
            <person name="Cullen D."/>
        </authorList>
    </citation>
    <scope>NUCLEOTIDE SEQUENCE [LARGE SCALE GENOMIC DNA]</scope>
    <source>
        <strain evidence="1 2">11061_1 CR5-6</strain>
    </source>
</reference>
<dbReference type="AlphaFoldDB" id="A0A0C3S3J6"/>
<dbReference type="EMBL" id="KN840574">
    <property type="protein sequence ID" value="KIP04442.1"/>
    <property type="molecule type" value="Genomic_DNA"/>
</dbReference>
<proteinExistence type="predicted"/>
<gene>
    <name evidence="1" type="ORF">PHLGIDRAFT_193910</name>
</gene>
<evidence type="ECO:0000313" key="1">
    <source>
        <dbReference type="EMBL" id="KIP04442.1"/>
    </source>
</evidence>
<evidence type="ECO:0000313" key="2">
    <source>
        <dbReference type="Proteomes" id="UP000053257"/>
    </source>
</evidence>
<name>A0A0C3S3J6_PHLG1</name>
<accession>A0A0C3S3J6</accession>
<sequence length="170" mass="18354">MQFCNIYIRGLHNFHPQHHHWYPLPPPTGSRHSANYPSHSPVLNMNPDALRALSQDIAQCPLSVGPGSIEFFSRRSQGEGIVLPMPGPLLVTCLWGVPTGSGQGILFQISDPATPGVADGASVYITGLSDITPPEIVRKGLAISIHRLANVRHLSMVQLHVATILASSYP</sequence>
<keyword evidence="2" id="KW-1185">Reference proteome</keyword>
<dbReference type="HOGENOM" id="CLU_1571217_0_0_1"/>